<reference evidence="2 3" key="1">
    <citation type="journal article" date="2003" name="PLoS Biol.">
        <title>The genome sequence of Caenorhabditis briggsae: a platform for comparative genomics.</title>
        <authorList>
            <person name="Stein L.D."/>
            <person name="Bao Z."/>
            <person name="Blasiar D."/>
            <person name="Blumenthal T."/>
            <person name="Brent M.R."/>
            <person name="Chen N."/>
            <person name="Chinwalla A."/>
            <person name="Clarke L."/>
            <person name="Clee C."/>
            <person name="Coghlan A."/>
            <person name="Coulson A."/>
            <person name="D'Eustachio P."/>
            <person name="Fitch D.H."/>
            <person name="Fulton L.A."/>
            <person name="Fulton R.E."/>
            <person name="Griffiths-Jones S."/>
            <person name="Harris T.W."/>
            <person name="Hillier L.W."/>
            <person name="Kamath R."/>
            <person name="Kuwabara P.E."/>
            <person name="Mardis E.R."/>
            <person name="Marra M.A."/>
            <person name="Miner T.L."/>
            <person name="Minx P."/>
            <person name="Mullikin J.C."/>
            <person name="Plumb R.W."/>
            <person name="Rogers J."/>
            <person name="Schein J.E."/>
            <person name="Sohrmann M."/>
            <person name="Spieth J."/>
            <person name="Stajich J.E."/>
            <person name="Wei C."/>
            <person name="Willey D."/>
            <person name="Wilson R.K."/>
            <person name="Durbin R."/>
            <person name="Waterston R.H."/>
        </authorList>
    </citation>
    <scope>NUCLEOTIDE SEQUENCE [LARGE SCALE GENOMIC DNA]</scope>
    <source>
        <strain evidence="2 3">AF16</strain>
    </source>
</reference>
<dbReference type="InParanoid" id="B6IG55"/>
<dbReference type="AlphaFoldDB" id="B6IG55"/>
<keyword evidence="3" id="KW-1185">Reference proteome</keyword>
<reference evidence="2 3" key="2">
    <citation type="journal article" date="2011" name="PLoS Genet.">
        <title>Caenorhabditis briggsae recombinant inbred line genotypes reveal inter-strain incompatibility and the evolution of recombination.</title>
        <authorList>
            <person name="Ross J.A."/>
            <person name="Koboldt D.C."/>
            <person name="Staisch J.E."/>
            <person name="Chamberlin H.M."/>
            <person name="Gupta B.P."/>
            <person name="Miller R.D."/>
            <person name="Baird S.E."/>
            <person name="Haag E.S."/>
        </authorList>
    </citation>
    <scope>NUCLEOTIDE SEQUENCE [LARGE SCALE GENOMIC DNA]</scope>
    <source>
        <strain evidence="2 3">AF16</strain>
    </source>
</reference>
<dbReference type="RefSeq" id="XP_045098452.1">
    <property type="nucleotide sequence ID" value="XM_045238598.1"/>
</dbReference>
<name>B6IG55_CAEBR</name>
<dbReference type="CTD" id="68918777"/>
<dbReference type="HOGENOM" id="CLU_3175880_0_0_1"/>
<evidence type="ECO:0000313" key="3">
    <source>
        <dbReference type="Proteomes" id="UP000008549"/>
    </source>
</evidence>
<organism evidence="2 3">
    <name type="scientific">Caenorhabditis briggsae</name>
    <dbReference type="NCBI Taxonomy" id="6238"/>
    <lineage>
        <taxon>Eukaryota</taxon>
        <taxon>Metazoa</taxon>
        <taxon>Ecdysozoa</taxon>
        <taxon>Nematoda</taxon>
        <taxon>Chromadorea</taxon>
        <taxon>Rhabditida</taxon>
        <taxon>Rhabditina</taxon>
        <taxon>Rhabditomorpha</taxon>
        <taxon>Rhabditoidea</taxon>
        <taxon>Rhabditidae</taxon>
        <taxon>Peloderinae</taxon>
        <taxon>Caenorhabditis</taxon>
    </lineage>
</organism>
<evidence type="ECO:0000313" key="2">
    <source>
        <dbReference type="EMBL" id="CAR98885.1"/>
    </source>
</evidence>
<evidence type="ECO:0000256" key="1">
    <source>
        <dbReference type="SAM" id="MobiDB-lite"/>
    </source>
</evidence>
<proteinExistence type="predicted"/>
<dbReference type="KEGG" id="cbr:CBG_27323"/>
<sequence length="47" mass="5287">MLALTEIKSRRRPPLTSTYKNRGLFSKNKESNPTCECSCKLCPTLGI</sequence>
<protein>
    <submittedName>
        <fullName evidence="2">Protein CBG27323</fullName>
    </submittedName>
</protein>
<gene>
    <name evidence="2" type="ORF">CBG27323</name>
    <name evidence="2" type="ORF">CBG_27323</name>
</gene>
<dbReference type="Proteomes" id="UP000008549">
    <property type="component" value="Unassembled WGS sequence"/>
</dbReference>
<accession>B6IG55</accession>
<dbReference type="GeneID" id="68918777"/>
<dbReference type="EMBL" id="HE601419">
    <property type="protein sequence ID" value="CAR98885.1"/>
    <property type="molecule type" value="Genomic_DNA"/>
</dbReference>
<feature type="region of interest" description="Disordered" evidence="1">
    <location>
        <begin position="1"/>
        <end position="22"/>
    </location>
</feature>